<gene>
    <name evidence="1" type="ORF">AJ78_08737</name>
</gene>
<evidence type="ECO:0000313" key="2">
    <source>
        <dbReference type="Proteomes" id="UP000182235"/>
    </source>
</evidence>
<sequence>MGRTTKSNVLGEEIHLGPGYFLKGIGPQTGLLTKPLRRPGNEAFKLPAQPTIATGTGTTRLNFTDLTALKTSLILNGRRISPSRTKRGQRCLHEEGGTPHLDRAIIGVASVLGSVEKGGSVRMMWVVTGPQSRSFPS</sequence>
<dbReference type="VEuPathDB" id="FungiDB:AJ78_08737"/>
<evidence type="ECO:0000313" key="1">
    <source>
        <dbReference type="EMBL" id="OJD10120.1"/>
    </source>
</evidence>
<comment type="caution">
    <text evidence="1">The sequence shown here is derived from an EMBL/GenBank/DDBJ whole genome shotgun (WGS) entry which is preliminary data.</text>
</comment>
<protein>
    <submittedName>
        <fullName evidence="1">Uncharacterized protein</fullName>
    </submittedName>
</protein>
<dbReference type="AlphaFoldDB" id="A0A1J9P1B0"/>
<dbReference type="Proteomes" id="UP000182235">
    <property type="component" value="Unassembled WGS sequence"/>
</dbReference>
<reference evidence="1 2" key="1">
    <citation type="submission" date="2015-07" db="EMBL/GenBank/DDBJ databases">
        <title>Emmonsia species relationships and genome sequence.</title>
        <authorList>
            <consortium name="The Broad Institute Genomics Platform"/>
            <person name="Cuomo C.A."/>
            <person name="Munoz J.F."/>
            <person name="Imamovic A."/>
            <person name="Priest M.E."/>
            <person name="Young S."/>
            <person name="Clay O.K."/>
            <person name="McEwen J.G."/>
        </authorList>
    </citation>
    <scope>NUCLEOTIDE SEQUENCE [LARGE SCALE GENOMIC DNA]</scope>
    <source>
        <strain evidence="1 2">UAMH 9510</strain>
    </source>
</reference>
<keyword evidence="2" id="KW-1185">Reference proteome</keyword>
<name>A0A1J9P1B0_9EURO</name>
<proteinExistence type="predicted"/>
<dbReference type="EMBL" id="LGRN01000930">
    <property type="protein sequence ID" value="OJD10120.1"/>
    <property type="molecule type" value="Genomic_DNA"/>
</dbReference>
<accession>A0A1J9P1B0</accession>
<organism evidence="1 2">
    <name type="scientific">Emergomyces pasteurianus Ep9510</name>
    <dbReference type="NCBI Taxonomy" id="1447872"/>
    <lineage>
        <taxon>Eukaryota</taxon>
        <taxon>Fungi</taxon>
        <taxon>Dikarya</taxon>
        <taxon>Ascomycota</taxon>
        <taxon>Pezizomycotina</taxon>
        <taxon>Eurotiomycetes</taxon>
        <taxon>Eurotiomycetidae</taxon>
        <taxon>Onygenales</taxon>
        <taxon>Ajellomycetaceae</taxon>
        <taxon>Emergomyces</taxon>
    </lineage>
</organism>